<keyword evidence="7 11" id="KW-0411">Iron-sulfur</keyword>
<dbReference type="InterPro" id="IPR035584">
    <property type="entry name" value="PurF_N"/>
</dbReference>
<dbReference type="Proteomes" id="UP000768462">
    <property type="component" value="Unassembled WGS sequence"/>
</dbReference>
<comment type="caution">
    <text evidence="13">The sequence shown here is derived from an EMBL/GenBank/DDBJ whole genome shotgun (WGS) entry which is preliminary data.</text>
</comment>
<comment type="catalytic activity">
    <reaction evidence="7 8">
        <text>5-phospho-beta-D-ribosylamine + L-glutamate + diphosphate = 5-phospho-alpha-D-ribose 1-diphosphate + L-glutamine + H2O</text>
        <dbReference type="Rhea" id="RHEA:14905"/>
        <dbReference type="ChEBI" id="CHEBI:15377"/>
        <dbReference type="ChEBI" id="CHEBI:29985"/>
        <dbReference type="ChEBI" id="CHEBI:33019"/>
        <dbReference type="ChEBI" id="CHEBI:58017"/>
        <dbReference type="ChEBI" id="CHEBI:58359"/>
        <dbReference type="ChEBI" id="CHEBI:58681"/>
        <dbReference type="EC" id="2.4.2.14"/>
    </reaction>
</comment>
<feature type="binding site" evidence="7 10">
    <location>
        <position position="371"/>
    </location>
    <ligand>
        <name>Mg(2+)</name>
        <dbReference type="ChEBI" id="CHEBI:18420"/>
    </ligand>
</feature>
<organism evidence="13 15">
    <name type="scientific">Clostridium sulfidigenes</name>
    <dbReference type="NCBI Taxonomy" id="318464"/>
    <lineage>
        <taxon>Bacteria</taxon>
        <taxon>Bacillati</taxon>
        <taxon>Bacillota</taxon>
        <taxon>Clostridia</taxon>
        <taxon>Eubacteriales</taxon>
        <taxon>Clostridiaceae</taxon>
        <taxon>Clostridium</taxon>
    </lineage>
</organism>
<feature type="binding site" evidence="7 11">
    <location>
        <position position="262"/>
    </location>
    <ligand>
        <name>[4Fe-4S] cluster</name>
        <dbReference type="ChEBI" id="CHEBI:49883"/>
    </ligand>
</feature>
<dbReference type="PIRSF" id="PIRSF000485">
    <property type="entry name" value="Amd_phspho_trans"/>
    <property type="match status" value="1"/>
</dbReference>
<dbReference type="RefSeq" id="WP_035132922.1">
    <property type="nucleotide sequence ID" value="NZ_JBQHQR010000004.1"/>
</dbReference>
<keyword evidence="7 10" id="KW-0460">Magnesium</keyword>
<dbReference type="NCBIfam" id="TIGR01134">
    <property type="entry name" value="purF"/>
    <property type="match status" value="1"/>
</dbReference>
<feature type="binding site" evidence="7 10">
    <location>
        <position position="309"/>
    </location>
    <ligand>
        <name>Mg(2+)</name>
        <dbReference type="ChEBI" id="CHEBI:18420"/>
    </ligand>
</feature>
<dbReference type="STRING" id="318464.IO99_10335"/>
<evidence type="ECO:0000256" key="4">
    <source>
        <dbReference type="ARBA" id="ARBA00022679"/>
    </source>
</evidence>
<evidence type="ECO:0000256" key="5">
    <source>
        <dbReference type="ARBA" id="ARBA00022755"/>
    </source>
</evidence>
<evidence type="ECO:0000256" key="1">
    <source>
        <dbReference type="ARBA" id="ARBA00005209"/>
    </source>
</evidence>
<dbReference type="PANTHER" id="PTHR11907">
    <property type="entry name" value="AMIDOPHOSPHORIBOSYLTRANSFERASE"/>
    <property type="match status" value="1"/>
</dbReference>
<proteinExistence type="inferred from homology"/>
<accession>A0A084JBD6</accession>
<evidence type="ECO:0000313" key="14">
    <source>
        <dbReference type="EMBL" id="MBE6060771.1"/>
    </source>
</evidence>
<feature type="binding site" evidence="7 11">
    <location>
        <position position="408"/>
    </location>
    <ligand>
        <name>[4Fe-4S] cluster</name>
        <dbReference type="ChEBI" id="CHEBI:49883"/>
    </ligand>
</feature>
<dbReference type="Proteomes" id="UP000028542">
    <property type="component" value="Unassembled WGS sequence"/>
</dbReference>
<comment type="pathway">
    <text evidence="1 7 8">Purine metabolism; IMP biosynthesis via de novo pathway; N(1)-(5-phospho-D-ribosyl)glycinamide from 5-phospho-alpha-D-ribose 1-diphosphate: step 1/2.</text>
</comment>
<feature type="active site" description="Nucleophile" evidence="7 9">
    <location>
        <position position="25"/>
    </location>
</feature>
<keyword evidence="7 11" id="KW-0408">Iron</keyword>
<comment type="similarity">
    <text evidence="2 7 8">In the C-terminal section; belongs to the purine/pyrimidine phosphoribosyltransferase family.</text>
</comment>
<keyword evidence="6 7" id="KW-0315">Glutamine amidotransferase</keyword>
<dbReference type="EC" id="2.4.2.14" evidence="7"/>
<evidence type="ECO:0000313" key="15">
    <source>
        <dbReference type="Proteomes" id="UP000028542"/>
    </source>
</evidence>
<feature type="binding site" evidence="7 11">
    <location>
        <position position="458"/>
    </location>
    <ligand>
        <name>[4Fe-4S] cluster</name>
        <dbReference type="ChEBI" id="CHEBI:49883"/>
    </ligand>
</feature>
<dbReference type="Pfam" id="PF00156">
    <property type="entry name" value="Pribosyltran"/>
    <property type="match status" value="1"/>
</dbReference>
<reference evidence="14" key="2">
    <citation type="submission" date="2019-04" db="EMBL/GenBank/DDBJ databases">
        <title>Evolution of Biomass-Degrading Anaerobic Consortia Revealed by Metagenomics.</title>
        <authorList>
            <person name="Peng X."/>
        </authorList>
    </citation>
    <scope>NUCLEOTIDE SEQUENCE</scope>
    <source>
        <strain evidence="14">SIG254</strain>
    </source>
</reference>
<evidence type="ECO:0000256" key="2">
    <source>
        <dbReference type="ARBA" id="ARBA00010138"/>
    </source>
</evidence>
<dbReference type="Gene3D" id="3.60.20.10">
    <property type="entry name" value="Glutamine Phosphoribosylpyrophosphate, subunit 1, domain 1"/>
    <property type="match status" value="1"/>
</dbReference>
<dbReference type="CDD" id="cd00715">
    <property type="entry name" value="GPATase_N"/>
    <property type="match status" value="1"/>
</dbReference>
<evidence type="ECO:0000259" key="12">
    <source>
        <dbReference type="PROSITE" id="PS51278"/>
    </source>
</evidence>
<dbReference type="InterPro" id="IPR000836">
    <property type="entry name" value="PRTase_dom"/>
</dbReference>
<evidence type="ECO:0000256" key="6">
    <source>
        <dbReference type="ARBA" id="ARBA00022962"/>
    </source>
</evidence>
<keyword evidence="3 7" id="KW-0328">Glycosyltransferase</keyword>
<dbReference type="InterPro" id="IPR029057">
    <property type="entry name" value="PRTase-like"/>
</dbReference>
<dbReference type="eggNOG" id="COG0034">
    <property type="taxonomic scope" value="Bacteria"/>
</dbReference>
<dbReference type="Gene3D" id="3.40.50.2020">
    <property type="match status" value="1"/>
</dbReference>
<dbReference type="Pfam" id="PF13537">
    <property type="entry name" value="GATase_7"/>
    <property type="match status" value="1"/>
</dbReference>
<dbReference type="GO" id="GO:0004044">
    <property type="term" value="F:amidophosphoribosyltransferase activity"/>
    <property type="evidence" value="ECO:0007669"/>
    <property type="project" value="UniProtKB-UniRule"/>
</dbReference>
<dbReference type="HAMAP" id="MF_01931">
    <property type="entry name" value="PurF"/>
    <property type="match status" value="1"/>
</dbReference>
<dbReference type="UniPathway" id="UPA00074">
    <property type="reaction ID" value="UER00124"/>
</dbReference>
<dbReference type="PROSITE" id="PS51278">
    <property type="entry name" value="GATASE_TYPE_2"/>
    <property type="match status" value="1"/>
</dbReference>
<keyword evidence="7 10" id="KW-0479">Metal-binding</keyword>
<keyword evidence="15" id="KW-1185">Reference proteome</keyword>
<evidence type="ECO:0000256" key="9">
    <source>
        <dbReference type="PIRSR" id="PIRSR000485-1"/>
    </source>
</evidence>
<name>A0A084JBD6_9CLOT</name>
<dbReference type="InterPro" id="IPR029055">
    <property type="entry name" value="Ntn_hydrolases_N"/>
</dbReference>
<keyword evidence="7" id="KW-0004">4Fe-4S</keyword>
<dbReference type="SUPFAM" id="SSF56235">
    <property type="entry name" value="N-terminal nucleophile aminohydrolases (Ntn hydrolases)"/>
    <property type="match status" value="1"/>
</dbReference>
<dbReference type="EMBL" id="SVCM01000130">
    <property type="protein sequence ID" value="MBE6060771.1"/>
    <property type="molecule type" value="Genomic_DNA"/>
</dbReference>
<reference evidence="13 15" key="1">
    <citation type="submission" date="2014-07" db="EMBL/GenBank/DDBJ databases">
        <title>Draft genome of Clostridium sulfidigenes 113A isolated from sediments associated with methane hydrate from Krishna Godavari basin.</title>
        <authorList>
            <person name="Honkalas V.S."/>
            <person name="Dabir A.P."/>
            <person name="Arora P."/>
            <person name="Dhakephalkar P.K."/>
        </authorList>
    </citation>
    <scope>NUCLEOTIDE SEQUENCE [LARGE SCALE GENOMIC DNA]</scope>
    <source>
        <strain evidence="13 15">113A</strain>
    </source>
</reference>
<dbReference type="GO" id="GO:0051539">
    <property type="term" value="F:4 iron, 4 sulfur cluster binding"/>
    <property type="evidence" value="ECO:0007669"/>
    <property type="project" value="UniProtKB-KW"/>
</dbReference>
<dbReference type="SUPFAM" id="SSF53271">
    <property type="entry name" value="PRTase-like"/>
    <property type="match status" value="1"/>
</dbReference>
<dbReference type="AlphaFoldDB" id="A0A084JBD6"/>
<dbReference type="EMBL" id="JPMD01000024">
    <property type="protein sequence ID" value="KEZ86270.1"/>
    <property type="molecule type" value="Genomic_DNA"/>
</dbReference>
<keyword evidence="5 7" id="KW-0658">Purine biosynthesis</keyword>
<dbReference type="CDD" id="cd06223">
    <property type="entry name" value="PRTases_typeI"/>
    <property type="match status" value="1"/>
</dbReference>
<feature type="binding site" evidence="7 11">
    <location>
        <position position="461"/>
    </location>
    <ligand>
        <name>[4Fe-4S] cluster</name>
        <dbReference type="ChEBI" id="CHEBI:49883"/>
    </ligand>
</feature>
<dbReference type="GO" id="GO:0006189">
    <property type="term" value="P:'de novo' IMP biosynthetic process"/>
    <property type="evidence" value="ECO:0007669"/>
    <property type="project" value="UniProtKB-UniRule"/>
</dbReference>
<evidence type="ECO:0000256" key="8">
    <source>
        <dbReference type="PIRNR" id="PIRNR000485"/>
    </source>
</evidence>
<sequence>MDFKFKASSYDGYECYDEDKFHDECGVYGIYSKKDNLDVAKRTYYGLYALQHRGQESAGIATFDGSDMNCHKDMGLVSEIFSKKTLKELKGYGAIGHVRYSTAGGSSLKNAQPLMGKFKLGNIAIAHNGNLTNADIIKELLEESGCMFQTSTDTEVIINLISRGAKKGILQSVIDSMQAIKGSFAIVILTENELIGVRDPYGIRPLCLGKINESYVLASESCALNATGAEFIRDVEPGEVVVINEEGVKSIKFGEKSKLATCSFEYIYFARPDSVIDGISVNNSRYKAGIKLYEVAPVEADIVVGVPDSGMSAAMGYAKASGIPIDMALIKNKYIGRTFIAPTQEEREASVNVKLNVIKENVFGKRVVLIDDSIVRGTTSKRLVTMLKEAGASEVHFRVCSPMVKYPCYYGIDIPYRSQLIGEKMNEKEIGEVIGADSLVYLSKENLLECLDSDHGFCCGCFDGEYPISAPVKF</sequence>
<feature type="domain" description="Glutamine amidotransferase type-2" evidence="12">
    <location>
        <begin position="25"/>
        <end position="246"/>
    </location>
</feature>
<comment type="cofactor">
    <cofactor evidence="7 11">
        <name>[4Fe-4S] cluster</name>
        <dbReference type="ChEBI" id="CHEBI:49883"/>
    </cofactor>
    <text evidence="7 11">Binds 1 [4Fe-4S] cluster per subunit.</text>
</comment>
<evidence type="ECO:0000256" key="3">
    <source>
        <dbReference type="ARBA" id="ARBA00022676"/>
    </source>
</evidence>
<evidence type="ECO:0000313" key="13">
    <source>
        <dbReference type="EMBL" id="KEZ86270.1"/>
    </source>
</evidence>
<gene>
    <name evidence="7" type="primary">purF</name>
    <name evidence="14" type="ORF">E7215_11455</name>
    <name evidence="13" type="ORF">IO99_10335</name>
</gene>
<dbReference type="GO" id="GO:0009113">
    <property type="term" value="P:purine nucleobase biosynthetic process"/>
    <property type="evidence" value="ECO:0007669"/>
    <property type="project" value="UniProtKB-UniRule"/>
</dbReference>
<evidence type="ECO:0000256" key="7">
    <source>
        <dbReference type="HAMAP-Rule" id="MF_01931"/>
    </source>
</evidence>
<feature type="binding site" evidence="7 10">
    <location>
        <position position="372"/>
    </location>
    <ligand>
        <name>Mg(2+)</name>
        <dbReference type="ChEBI" id="CHEBI:18420"/>
    </ligand>
</feature>
<dbReference type="InterPro" id="IPR005854">
    <property type="entry name" value="PurF"/>
</dbReference>
<dbReference type="InterPro" id="IPR017932">
    <property type="entry name" value="GATase_2_dom"/>
</dbReference>
<comment type="function">
    <text evidence="7">Catalyzes the formation of phosphoribosylamine from phosphoribosylpyrophosphate (PRPP) and glutamine.</text>
</comment>
<protein>
    <recommendedName>
        <fullName evidence="7">Amidophosphoribosyltransferase</fullName>
        <shortName evidence="7">ATase</shortName>
        <ecNumber evidence="7">2.4.2.14</ecNumber>
    </recommendedName>
    <alternativeName>
        <fullName evidence="7">Glutamine phosphoribosylpyrophosphate amidotransferase</fullName>
        <shortName evidence="7">GPATase</shortName>
    </alternativeName>
</protein>
<keyword evidence="4 7" id="KW-0808">Transferase</keyword>
<evidence type="ECO:0000256" key="10">
    <source>
        <dbReference type="PIRSR" id="PIRSR000485-2"/>
    </source>
</evidence>
<comment type="cofactor">
    <cofactor evidence="7 10">
        <name>Mg(2+)</name>
        <dbReference type="ChEBI" id="CHEBI:18420"/>
    </cofactor>
    <text evidence="7 10">Binds 1 Mg(2+) ion per subunit.</text>
</comment>
<dbReference type="GO" id="GO:0000287">
    <property type="term" value="F:magnesium ion binding"/>
    <property type="evidence" value="ECO:0007669"/>
    <property type="project" value="UniProtKB-UniRule"/>
</dbReference>
<evidence type="ECO:0000256" key="11">
    <source>
        <dbReference type="PIRSR" id="PIRSR000485-3"/>
    </source>
</evidence>